<evidence type="ECO:0000313" key="3">
    <source>
        <dbReference type="Proteomes" id="UP000245535"/>
    </source>
</evidence>
<dbReference type="SUPFAM" id="SSF56219">
    <property type="entry name" value="DNase I-like"/>
    <property type="match status" value="1"/>
</dbReference>
<evidence type="ECO:0000313" key="2">
    <source>
        <dbReference type="EMBL" id="PWJ43063.1"/>
    </source>
</evidence>
<dbReference type="EMBL" id="QGDO01000002">
    <property type="protein sequence ID" value="PWJ43063.1"/>
    <property type="molecule type" value="Genomic_DNA"/>
</dbReference>
<feature type="signal peptide" evidence="1">
    <location>
        <begin position="1"/>
        <end position="23"/>
    </location>
</feature>
<dbReference type="GO" id="GO:0004519">
    <property type="term" value="F:endonuclease activity"/>
    <property type="evidence" value="ECO:0007669"/>
    <property type="project" value="UniProtKB-KW"/>
</dbReference>
<keyword evidence="2" id="KW-0255">Endonuclease</keyword>
<evidence type="ECO:0000256" key="1">
    <source>
        <dbReference type="SAM" id="SignalP"/>
    </source>
</evidence>
<keyword evidence="2" id="KW-0378">Hydrolase</keyword>
<proteinExistence type="predicted"/>
<gene>
    <name evidence="2" type="ORF">BC781_102611</name>
</gene>
<reference evidence="2 3" key="1">
    <citation type="submission" date="2018-03" db="EMBL/GenBank/DDBJ databases">
        <title>Genomic Encyclopedia of Archaeal and Bacterial Type Strains, Phase II (KMG-II): from individual species to whole genera.</title>
        <authorList>
            <person name="Goeker M."/>
        </authorList>
    </citation>
    <scope>NUCLEOTIDE SEQUENCE [LARGE SCALE GENOMIC DNA]</scope>
    <source>
        <strain evidence="2 3">DSM 28229</strain>
    </source>
</reference>
<dbReference type="OrthoDB" id="5500612at2"/>
<name>A0A315ZD74_SEDFL</name>
<dbReference type="GO" id="GO:0004527">
    <property type="term" value="F:exonuclease activity"/>
    <property type="evidence" value="ECO:0007669"/>
    <property type="project" value="UniProtKB-KW"/>
</dbReference>
<organism evidence="2 3">
    <name type="scientific">Sediminitomix flava</name>
    <dbReference type="NCBI Taxonomy" id="379075"/>
    <lineage>
        <taxon>Bacteria</taxon>
        <taxon>Pseudomonadati</taxon>
        <taxon>Bacteroidota</taxon>
        <taxon>Cytophagia</taxon>
        <taxon>Cytophagales</taxon>
        <taxon>Flammeovirgaceae</taxon>
        <taxon>Sediminitomix</taxon>
    </lineage>
</organism>
<comment type="caution">
    <text evidence="2">The sequence shown here is derived from an EMBL/GenBank/DDBJ whole genome shotgun (WGS) entry which is preliminary data.</text>
</comment>
<keyword evidence="2" id="KW-0269">Exonuclease</keyword>
<dbReference type="SUPFAM" id="SSF141072">
    <property type="entry name" value="CalX-like"/>
    <property type="match status" value="1"/>
</dbReference>
<feature type="chain" id="PRO_5016266065" evidence="1">
    <location>
        <begin position="24"/>
        <end position="713"/>
    </location>
</feature>
<dbReference type="PANTHER" id="PTHR11371:SF31">
    <property type="entry name" value="EXTRACELLULAR NUCLEASE"/>
    <property type="match status" value="1"/>
</dbReference>
<dbReference type="Gene3D" id="2.60.40.2030">
    <property type="match status" value="1"/>
</dbReference>
<dbReference type="InterPro" id="IPR038081">
    <property type="entry name" value="CalX-like_sf"/>
</dbReference>
<keyword evidence="3" id="KW-1185">Reference proteome</keyword>
<dbReference type="PROSITE" id="PS51257">
    <property type="entry name" value="PROKAR_LIPOPROTEIN"/>
    <property type="match status" value="1"/>
</dbReference>
<keyword evidence="2" id="KW-0540">Nuclease</keyword>
<dbReference type="InterPro" id="IPR036691">
    <property type="entry name" value="Endo/exonu/phosph_ase_sf"/>
</dbReference>
<accession>A0A315ZD74</accession>
<sequence>MKKLLHFYIPFLLFITSISCIQASTPVSYTLVEADYEMVGDGYYDNFSFNSELDSIWVRQKIAFILDARFDSAQDGDRVEVSYKYYEGGVKQKNEIFQYSDTEWTSEQGSHEIPMLGEGEDVGVKVVTWNVEWLGAEDKSRSTDSKEWQLRATASQILRMDADIYALQEVVVDGIRGDNLQLLLDRLNDKSEIQWAGFYSARHSFSWKGDDEDFPAQKTAFVYKTENVSLKKSYNLFEENFISDSEYELPNYDGSGHSFMSSGRLPLVMEADVTVDGVTKELVLVNLHFKCCSNGTERRQADANYLYNKLQEKYPTNNVIILGDYNNATYNGAEGPKRWGWYEEQAYFYAGGQNDGIDHFSISDELLDEFVSVESPYFTESEVGNISDHDPQLLLLSMNETVQKIGYFSSSTKAGNETEETEVAYVVRLHSVQDENVSVPLEITGEGLADADYTLSKESFEITQGVLSDTIFLTIQRDDEVEGTEKWTASVSSEDVLFYGENSQVLTVEDLPQIKVSLSSLELEEGKDDQLKLLLESTQYVRTEIGFTFEIPFKEDFGLSLSQDSVFIKKNNKKAEVIITLTDDNEIEEEATAEITVRAISDLQYMEGDLTFELVLKDNDKEEDKITGIDLRDADEFTFSISNNQLFVESLSKTRGLMNVVLYYLNAQKVLERELDLAPKQRVLVSEKELQNDQVYIIKYELNGEVRSLKIKA</sequence>
<dbReference type="AlphaFoldDB" id="A0A315ZD74"/>
<dbReference type="Gene3D" id="3.60.10.10">
    <property type="entry name" value="Endonuclease/exonuclease/phosphatase"/>
    <property type="match status" value="1"/>
</dbReference>
<dbReference type="Proteomes" id="UP000245535">
    <property type="component" value="Unassembled WGS sequence"/>
</dbReference>
<dbReference type="PANTHER" id="PTHR11371">
    <property type="entry name" value="DEOXYRIBONUCLEASE"/>
    <property type="match status" value="1"/>
</dbReference>
<protein>
    <submittedName>
        <fullName evidence="2">Endonuclease/Exonuclease/phosphatase family protein</fullName>
    </submittedName>
</protein>
<dbReference type="RefSeq" id="WP_109617290.1">
    <property type="nucleotide sequence ID" value="NZ_QGDO01000002.1"/>
</dbReference>
<keyword evidence="1" id="KW-0732">Signal</keyword>